<evidence type="ECO:0000256" key="3">
    <source>
        <dbReference type="ARBA" id="ARBA00022448"/>
    </source>
</evidence>
<proteinExistence type="inferred from homology"/>
<dbReference type="GO" id="GO:0055085">
    <property type="term" value="P:transmembrane transport"/>
    <property type="evidence" value="ECO:0007669"/>
    <property type="project" value="InterPro"/>
</dbReference>
<dbReference type="InterPro" id="IPR002067">
    <property type="entry name" value="MCP"/>
</dbReference>
<dbReference type="STRING" id="215250.A0A316YLE7"/>
<evidence type="ECO:0000313" key="13">
    <source>
        <dbReference type="Proteomes" id="UP000245768"/>
    </source>
</evidence>
<dbReference type="GeneID" id="37044123"/>
<name>A0A316YLE7_9BASI</name>
<dbReference type="PROSITE" id="PS50920">
    <property type="entry name" value="SOLCAR"/>
    <property type="match status" value="3"/>
</dbReference>
<keyword evidence="4 9" id="KW-0812">Transmembrane</keyword>
<dbReference type="AlphaFoldDB" id="A0A316YLE7"/>
<evidence type="ECO:0000256" key="6">
    <source>
        <dbReference type="ARBA" id="ARBA00022989"/>
    </source>
</evidence>
<evidence type="ECO:0000256" key="1">
    <source>
        <dbReference type="ARBA" id="ARBA00004225"/>
    </source>
</evidence>
<accession>A0A316YLE7</accession>
<feature type="region of interest" description="Disordered" evidence="11">
    <location>
        <begin position="1"/>
        <end position="22"/>
    </location>
</feature>
<comment type="similarity">
    <text evidence="2 10">Belongs to the mitochondrial carrier (TC 2.A.29) family.</text>
</comment>
<evidence type="ECO:0000256" key="4">
    <source>
        <dbReference type="ARBA" id="ARBA00022692"/>
    </source>
</evidence>
<evidence type="ECO:0000256" key="7">
    <source>
        <dbReference type="ARBA" id="ARBA00023128"/>
    </source>
</evidence>
<dbReference type="InterPro" id="IPR050391">
    <property type="entry name" value="Mito_Metabolite_Transporter"/>
</dbReference>
<feature type="repeat" description="Solcar" evidence="9">
    <location>
        <begin position="119"/>
        <end position="206"/>
    </location>
</feature>
<evidence type="ECO:0000256" key="5">
    <source>
        <dbReference type="ARBA" id="ARBA00022737"/>
    </source>
</evidence>
<feature type="repeat" description="Solcar" evidence="9">
    <location>
        <begin position="215"/>
        <end position="301"/>
    </location>
</feature>
<feature type="repeat" description="Solcar" evidence="9">
    <location>
        <begin position="22"/>
        <end position="105"/>
    </location>
</feature>
<evidence type="ECO:0000313" key="12">
    <source>
        <dbReference type="EMBL" id="PWN89624.1"/>
    </source>
</evidence>
<evidence type="ECO:0000256" key="2">
    <source>
        <dbReference type="ARBA" id="ARBA00006375"/>
    </source>
</evidence>
<dbReference type="EMBL" id="KZ819637">
    <property type="protein sequence ID" value="PWN89624.1"/>
    <property type="molecule type" value="Genomic_DNA"/>
</dbReference>
<reference evidence="12 13" key="1">
    <citation type="journal article" date="2018" name="Mol. Biol. Evol.">
        <title>Broad Genomic Sampling Reveals a Smut Pathogenic Ancestry of the Fungal Clade Ustilaginomycotina.</title>
        <authorList>
            <person name="Kijpornyongpan T."/>
            <person name="Mondo S.J."/>
            <person name="Barry K."/>
            <person name="Sandor L."/>
            <person name="Lee J."/>
            <person name="Lipzen A."/>
            <person name="Pangilinan J."/>
            <person name="LaButti K."/>
            <person name="Hainaut M."/>
            <person name="Henrissat B."/>
            <person name="Grigoriev I.V."/>
            <person name="Spatafora J.W."/>
            <person name="Aime M.C."/>
        </authorList>
    </citation>
    <scope>NUCLEOTIDE SEQUENCE [LARGE SCALE GENOMIC DNA]</scope>
    <source>
        <strain evidence="12 13">MCA 4198</strain>
    </source>
</reference>
<evidence type="ECO:0000256" key="8">
    <source>
        <dbReference type="ARBA" id="ARBA00023136"/>
    </source>
</evidence>
<dbReference type="InterPro" id="IPR018108">
    <property type="entry name" value="MCP_transmembrane"/>
</dbReference>
<organism evidence="12 13">
    <name type="scientific">Acaromyces ingoldii</name>
    <dbReference type="NCBI Taxonomy" id="215250"/>
    <lineage>
        <taxon>Eukaryota</taxon>
        <taxon>Fungi</taxon>
        <taxon>Dikarya</taxon>
        <taxon>Basidiomycota</taxon>
        <taxon>Ustilaginomycotina</taxon>
        <taxon>Exobasidiomycetes</taxon>
        <taxon>Exobasidiales</taxon>
        <taxon>Cryptobasidiaceae</taxon>
        <taxon>Acaromyces</taxon>
    </lineage>
</organism>
<dbReference type="GO" id="GO:0031966">
    <property type="term" value="C:mitochondrial membrane"/>
    <property type="evidence" value="ECO:0007669"/>
    <property type="project" value="UniProtKB-SubCell"/>
</dbReference>
<dbReference type="Proteomes" id="UP000245768">
    <property type="component" value="Unassembled WGS sequence"/>
</dbReference>
<evidence type="ECO:0000256" key="11">
    <source>
        <dbReference type="SAM" id="MobiDB-lite"/>
    </source>
</evidence>
<dbReference type="Gene3D" id="1.50.40.10">
    <property type="entry name" value="Mitochondrial carrier domain"/>
    <property type="match status" value="1"/>
</dbReference>
<dbReference type="SUPFAM" id="SSF103506">
    <property type="entry name" value="Mitochondrial carrier"/>
    <property type="match status" value="1"/>
</dbReference>
<keyword evidence="5" id="KW-0677">Repeat</keyword>
<comment type="subcellular location">
    <subcellularLocation>
        <location evidence="1">Mitochondrion membrane</location>
        <topology evidence="1">Multi-pass membrane protein</topology>
    </subcellularLocation>
</comment>
<gene>
    <name evidence="12" type="ORF">FA10DRAFT_268151</name>
</gene>
<dbReference type="Pfam" id="PF00153">
    <property type="entry name" value="Mito_carr"/>
    <property type="match status" value="3"/>
</dbReference>
<dbReference type="InParanoid" id="A0A316YLE7"/>
<dbReference type="PRINTS" id="PR00784">
    <property type="entry name" value="MTUNCOUPLING"/>
</dbReference>
<dbReference type="PANTHER" id="PTHR45618">
    <property type="entry name" value="MITOCHONDRIAL DICARBOXYLATE CARRIER-RELATED"/>
    <property type="match status" value="1"/>
</dbReference>
<keyword evidence="8 9" id="KW-0472">Membrane</keyword>
<keyword evidence="6" id="KW-1133">Transmembrane helix</keyword>
<dbReference type="OrthoDB" id="448427at2759"/>
<dbReference type="InterPro" id="IPR023395">
    <property type="entry name" value="MCP_dom_sf"/>
</dbReference>
<protein>
    <submittedName>
        <fullName evidence="12">Mitochondrial carrier</fullName>
    </submittedName>
</protein>
<keyword evidence="3 10" id="KW-0813">Transport</keyword>
<dbReference type="RefSeq" id="XP_025376822.1">
    <property type="nucleotide sequence ID" value="XM_025522207.1"/>
</dbReference>
<keyword evidence="13" id="KW-1185">Reference proteome</keyword>
<evidence type="ECO:0000256" key="10">
    <source>
        <dbReference type="RuleBase" id="RU000488"/>
    </source>
</evidence>
<sequence>MATATTRSQPLPPAGPAGGPKQKQPYPFWLGGAAACCAATITHPLDLTKYRLQTATKKQGMLKTVVLSVREDGPRSIFHGLTATWLRQASYSITRFAAYEKAKEQFIIPGQKPVPTSSELAICAAGAGAVAGFTGVPAEVVLVRMCSDLNRPKEQRYNYRNAVQALFKITADEGFPALFRGMVPNITRSVFLNVAQMAGYDAFKEIIKKLNVIPDGPWLHFSASFCAGTFATTIVTPVDVVKSRIQNAKGEEAKRGIMGTIRESARRDGMSVFMRGWLPAWLRLQPQTTLLFLFFEQFKTIIDKQREEKAAKAAAA</sequence>
<keyword evidence="7" id="KW-0496">Mitochondrion</keyword>
<evidence type="ECO:0000256" key="9">
    <source>
        <dbReference type="PROSITE-ProRule" id="PRU00282"/>
    </source>
</evidence>